<dbReference type="Gene3D" id="2.40.10.10">
    <property type="entry name" value="Trypsin-like serine proteases"/>
    <property type="match status" value="2"/>
</dbReference>
<evidence type="ECO:0000259" key="1">
    <source>
        <dbReference type="Pfam" id="PF00089"/>
    </source>
</evidence>
<keyword evidence="2" id="KW-0645">Protease</keyword>
<dbReference type="AlphaFoldDB" id="A0A0K8RJ74"/>
<keyword evidence="2" id="KW-0378">Hydrolase</keyword>
<feature type="domain" description="Peptidase S1" evidence="1">
    <location>
        <begin position="14"/>
        <end position="96"/>
    </location>
</feature>
<proteinExistence type="evidence at transcript level"/>
<reference evidence="2" key="1">
    <citation type="submission" date="2012-12" db="EMBL/GenBank/DDBJ databases">
        <title>Identification and characterization of a phenylalanine ammonia-lyase gene family in Isatis indigotica Fort.</title>
        <authorList>
            <person name="Liu Q."/>
            <person name="Chen J."/>
            <person name="Zhou X."/>
            <person name="Di P."/>
            <person name="Xiao Y."/>
            <person name="Xuan H."/>
            <person name="Zhang L."/>
            <person name="Chen W."/>
        </authorList>
    </citation>
    <scope>NUCLEOTIDE SEQUENCE</scope>
    <source>
        <tissue evidence="2">Salivary gland</tissue>
    </source>
</reference>
<protein>
    <submittedName>
        <fullName evidence="2">Putative serine protease</fullName>
    </submittedName>
</protein>
<sequence>MVRYGSSVRVMMRDVRVRGYYRHERYSQETFSNDIAVLLLDQALKLNKKTNAIPISENDADLAGKRVIVAGWGRPEERASRGTENLRYTSQVSLASQQVPAKAQVF</sequence>
<dbReference type="GO" id="GO:0004252">
    <property type="term" value="F:serine-type endopeptidase activity"/>
    <property type="evidence" value="ECO:0007669"/>
    <property type="project" value="InterPro"/>
</dbReference>
<accession>A0A0K8RJ74</accession>
<evidence type="ECO:0000313" key="2">
    <source>
        <dbReference type="EMBL" id="JAA71121.1"/>
    </source>
</evidence>
<name>A0A0K8RJ74_IXORI</name>
<dbReference type="InterPro" id="IPR043504">
    <property type="entry name" value="Peptidase_S1_PA_chymotrypsin"/>
</dbReference>
<dbReference type="GO" id="GO:0006508">
    <property type="term" value="P:proteolysis"/>
    <property type="evidence" value="ECO:0007669"/>
    <property type="project" value="UniProtKB-KW"/>
</dbReference>
<dbReference type="InterPro" id="IPR009003">
    <property type="entry name" value="Peptidase_S1_PA"/>
</dbReference>
<dbReference type="EMBL" id="GADI01002687">
    <property type="protein sequence ID" value="JAA71121.1"/>
    <property type="molecule type" value="mRNA"/>
</dbReference>
<dbReference type="SUPFAM" id="SSF50494">
    <property type="entry name" value="Trypsin-like serine proteases"/>
    <property type="match status" value="1"/>
</dbReference>
<organism evidence="2">
    <name type="scientific">Ixodes ricinus</name>
    <name type="common">Common tick</name>
    <name type="synonym">Acarus ricinus</name>
    <dbReference type="NCBI Taxonomy" id="34613"/>
    <lineage>
        <taxon>Eukaryota</taxon>
        <taxon>Metazoa</taxon>
        <taxon>Ecdysozoa</taxon>
        <taxon>Arthropoda</taxon>
        <taxon>Chelicerata</taxon>
        <taxon>Arachnida</taxon>
        <taxon>Acari</taxon>
        <taxon>Parasitiformes</taxon>
        <taxon>Ixodida</taxon>
        <taxon>Ixodoidea</taxon>
        <taxon>Ixodidae</taxon>
        <taxon>Ixodinae</taxon>
        <taxon>Ixodes</taxon>
    </lineage>
</organism>
<dbReference type="InterPro" id="IPR001254">
    <property type="entry name" value="Trypsin_dom"/>
</dbReference>
<dbReference type="Pfam" id="PF00089">
    <property type="entry name" value="Trypsin"/>
    <property type="match status" value="1"/>
</dbReference>